<sequence>MRSAICFVRQLLAGSTAVTASISALLRAGRPDVVERTSASGASGHRCLVAGTCRSSDSLAEACPRLPDWCPKKSFLHPWWPYKPLRCDCSQ</sequence>
<dbReference type="EMBL" id="GIFC01004380">
    <property type="protein sequence ID" value="MXU86463.1"/>
    <property type="molecule type" value="Transcribed_RNA"/>
</dbReference>
<protein>
    <submittedName>
        <fullName evidence="1">Putative secreted protein</fullName>
    </submittedName>
</protein>
<evidence type="ECO:0000313" key="1">
    <source>
        <dbReference type="EMBL" id="MXU86463.1"/>
    </source>
</evidence>
<organism evidence="1">
    <name type="scientific">Ixodes ricinus</name>
    <name type="common">Common tick</name>
    <name type="synonym">Acarus ricinus</name>
    <dbReference type="NCBI Taxonomy" id="34613"/>
    <lineage>
        <taxon>Eukaryota</taxon>
        <taxon>Metazoa</taxon>
        <taxon>Ecdysozoa</taxon>
        <taxon>Arthropoda</taxon>
        <taxon>Chelicerata</taxon>
        <taxon>Arachnida</taxon>
        <taxon>Acari</taxon>
        <taxon>Parasitiformes</taxon>
        <taxon>Ixodida</taxon>
        <taxon>Ixodoidea</taxon>
        <taxon>Ixodidae</taxon>
        <taxon>Ixodinae</taxon>
        <taxon>Ixodes</taxon>
    </lineage>
</organism>
<accession>A0A6B0UH12</accession>
<name>A0A6B0UH12_IXORI</name>
<proteinExistence type="predicted"/>
<dbReference type="AlphaFoldDB" id="A0A6B0UH12"/>
<reference evidence="1" key="1">
    <citation type="submission" date="2019-12" db="EMBL/GenBank/DDBJ databases">
        <title>An insight into the sialome of adult female Ixodes ricinus ticks feeding for 6 days.</title>
        <authorList>
            <person name="Perner J."/>
            <person name="Ribeiro J.M.C."/>
        </authorList>
    </citation>
    <scope>NUCLEOTIDE SEQUENCE</scope>
    <source>
        <strain evidence="1">Semi-engorged</strain>
        <tissue evidence="1">Salivary glands</tissue>
    </source>
</reference>